<dbReference type="AlphaFoldDB" id="A0A2P5P693"/>
<keyword evidence="3" id="KW-0808">Transferase</keyword>
<dbReference type="InterPro" id="IPR005835">
    <property type="entry name" value="NTP_transferase_dom"/>
</dbReference>
<organism evidence="7 8">
    <name type="scientific">Dehalogenimonas etheniformans</name>
    <dbReference type="NCBI Taxonomy" id="1536648"/>
    <lineage>
        <taxon>Bacteria</taxon>
        <taxon>Bacillati</taxon>
        <taxon>Chloroflexota</taxon>
        <taxon>Dehalococcoidia</taxon>
        <taxon>Dehalococcoidales</taxon>
        <taxon>Dehalococcoidaceae</taxon>
        <taxon>Dehalogenimonas</taxon>
    </lineage>
</organism>
<proteinExistence type="inferred from homology"/>
<dbReference type="GO" id="GO:0003983">
    <property type="term" value="F:UTP:glucose-1-phosphate uridylyltransferase activity"/>
    <property type="evidence" value="ECO:0007669"/>
    <property type="project" value="UniProtKB-EC"/>
</dbReference>
<evidence type="ECO:0000256" key="2">
    <source>
        <dbReference type="ARBA" id="ARBA00012415"/>
    </source>
</evidence>
<evidence type="ECO:0000313" key="8">
    <source>
        <dbReference type="Proteomes" id="UP000235653"/>
    </source>
</evidence>
<keyword evidence="8" id="KW-1185">Reference proteome</keyword>
<dbReference type="InterPro" id="IPR029044">
    <property type="entry name" value="Nucleotide-diphossugar_trans"/>
</dbReference>
<dbReference type="InterPro" id="IPR005771">
    <property type="entry name" value="GalU_uridylyltTrfase_bac/arc"/>
</dbReference>
<name>A0A2P5P693_9CHLR</name>
<keyword evidence="4 7" id="KW-0548">Nucleotidyltransferase</keyword>
<dbReference type="SUPFAM" id="SSF53448">
    <property type="entry name" value="Nucleotide-diphospho-sugar transferases"/>
    <property type="match status" value="1"/>
</dbReference>
<dbReference type="PANTHER" id="PTHR43197">
    <property type="entry name" value="UTP--GLUCOSE-1-PHOSPHATE URIDYLYLTRANSFERASE"/>
    <property type="match status" value="1"/>
</dbReference>
<evidence type="ECO:0000256" key="1">
    <source>
        <dbReference type="ARBA" id="ARBA00006890"/>
    </source>
</evidence>
<evidence type="ECO:0000313" key="7">
    <source>
        <dbReference type="EMBL" id="PPD57814.1"/>
    </source>
</evidence>
<dbReference type="OrthoDB" id="9803871at2"/>
<comment type="similarity">
    <text evidence="1">Belongs to the UDPGP type 2 family.</text>
</comment>
<evidence type="ECO:0000259" key="6">
    <source>
        <dbReference type="Pfam" id="PF00483"/>
    </source>
</evidence>
<comment type="catalytic activity">
    <reaction evidence="5">
        <text>alpha-D-glucose 1-phosphate + UTP + H(+) = UDP-alpha-D-glucose + diphosphate</text>
        <dbReference type="Rhea" id="RHEA:19889"/>
        <dbReference type="ChEBI" id="CHEBI:15378"/>
        <dbReference type="ChEBI" id="CHEBI:33019"/>
        <dbReference type="ChEBI" id="CHEBI:46398"/>
        <dbReference type="ChEBI" id="CHEBI:58601"/>
        <dbReference type="ChEBI" id="CHEBI:58885"/>
        <dbReference type="EC" id="2.7.7.9"/>
    </reaction>
</comment>
<dbReference type="GO" id="GO:0006011">
    <property type="term" value="P:UDP-alpha-D-glucose metabolic process"/>
    <property type="evidence" value="ECO:0007669"/>
    <property type="project" value="InterPro"/>
</dbReference>
<dbReference type="EMBL" id="JQAN02000011">
    <property type="protein sequence ID" value="PPD57814.1"/>
    <property type="molecule type" value="Genomic_DNA"/>
</dbReference>
<sequence>MPVKKAVIVAAGYGTRFLPITKSIPKEMLPLLSKPLIQYIVDEIIASDVRDIIFVISQGKEMIVDYFLPSPKLETFLAGKGDSSGLRDLHSLPRADKFSHVFQSAPLGLGHAIGAARDAIGRQPFAAILPDDIIDSAIPVLLQMIDVYERHPGNILLVEECKPGDTNRYGIIDAEGLEEGIYRVKDLVEKPRPEDAPSNLAIVGRYILMPEIFDTIAVVKAGKGGEIQLTDAIKQLLKTQPVYACKFEGTRYDAGTPEGWLKANVAWAAKAGFAGHPGPY</sequence>
<dbReference type="PANTHER" id="PTHR43197:SF1">
    <property type="entry name" value="UTP--GLUCOSE-1-PHOSPHATE URIDYLYLTRANSFERASE"/>
    <property type="match status" value="1"/>
</dbReference>
<reference evidence="7 8" key="1">
    <citation type="journal article" date="2017" name="ISME J.">
        <title>Grape pomace compost harbors organohalide-respiring Dehalogenimonas species with novel reductive dehalogenase genes.</title>
        <authorList>
            <person name="Yang Y."/>
            <person name="Higgins S.A."/>
            <person name="Yan J."/>
            <person name="Simsir B."/>
            <person name="Chourey K."/>
            <person name="Iyer R."/>
            <person name="Hettich R.L."/>
            <person name="Baldwin B."/>
            <person name="Ogles D.M."/>
            <person name="Loffler F.E."/>
        </authorList>
    </citation>
    <scope>NUCLEOTIDE SEQUENCE [LARGE SCALE GENOMIC DNA]</scope>
    <source>
        <strain evidence="7 8">GP</strain>
    </source>
</reference>
<dbReference type="Proteomes" id="UP000235653">
    <property type="component" value="Unassembled WGS sequence"/>
</dbReference>
<dbReference type="CDD" id="cd02541">
    <property type="entry name" value="UGPase_prokaryotic"/>
    <property type="match status" value="1"/>
</dbReference>
<evidence type="ECO:0000256" key="5">
    <source>
        <dbReference type="ARBA" id="ARBA00048128"/>
    </source>
</evidence>
<dbReference type="Gene3D" id="3.90.550.10">
    <property type="entry name" value="Spore Coat Polysaccharide Biosynthesis Protein SpsA, Chain A"/>
    <property type="match status" value="1"/>
</dbReference>
<comment type="caution">
    <text evidence="7">The sequence shown here is derived from an EMBL/GenBank/DDBJ whole genome shotgun (WGS) entry which is preliminary data.</text>
</comment>
<evidence type="ECO:0000256" key="4">
    <source>
        <dbReference type="ARBA" id="ARBA00022695"/>
    </source>
</evidence>
<protein>
    <recommendedName>
        <fullName evidence="2">UTP--glucose-1-phosphate uridylyltransferase</fullName>
        <ecNumber evidence="2">2.7.7.9</ecNumber>
    </recommendedName>
</protein>
<dbReference type="Pfam" id="PF00483">
    <property type="entry name" value="NTP_transferase"/>
    <property type="match status" value="1"/>
</dbReference>
<accession>A0A2P5P693</accession>
<dbReference type="EC" id="2.7.7.9" evidence="2"/>
<feature type="domain" description="Nucleotidyl transferase" evidence="6">
    <location>
        <begin position="5"/>
        <end position="266"/>
    </location>
</feature>
<gene>
    <name evidence="7" type="ORF">JP09_007490</name>
</gene>
<evidence type="ECO:0000256" key="3">
    <source>
        <dbReference type="ARBA" id="ARBA00022679"/>
    </source>
</evidence>